<feature type="region of interest" description="Disordered" evidence="1">
    <location>
        <begin position="139"/>
        <end position="158"/>
    </location>
</feature>
<reference evidence="2 3" key="1">
    <citation type="submission" date="2023-02" db="EMBL/GenBank/DDBJ databases">
        <title>LHISI_Scaffold_Assembly.</title>
        <authorList>
            <person name="Stuart O.P."/>
            <person name="Cleave R."/>
            <person name="Magrath M.J.L."/>
            <person name="Mikheyev A.S."/>
        </authorList>
    </citation>
    <scope>NUCLEOTIDE SEQUENCE [LARGE SCALE GENOMIC DNA]</scope>
    <source>
        <strain evidence="2">Daus_M_001</strain>
        <tissue evidence="2">Leg muscle</tissue>
    </source>
</reference>
<dbReference type="EMBL" id="JARBHB010000005">
    <property type="protein sequence ID" value="KAJ8883062.1"/>
    <property type="molecule type" value="Genomic_DNA"/>
</dbReference>
<dbReference type="PANTHER" id="PTHR47272">
    <property type="entry name" value="DDE_TNP_1_7 DOMAIN-CONTAINING PROTEIN"/>
    <property type="match status" value="1"/>
</dbReference>
<organism evidence="2 3">
    <name type="scientific">Dryococelus australis</name>
    <dbReference type="NCBI Taxonomy" id="614101"/>
    <lineage>
        <taxon>Eukaryota</taxon>
        <taxon>Metazoa</taxon>
        <taxon>Ecdysozoa</taxon>
        <taxon>Arthropoda</taxon>
        <taxon>Hexapoda</taxon>
        <taxon>Insecta</taxon>
        <taxon>Pterygota</taxon>
        <taxon>Neoptera</taxon>
        <taxon>Polyneoptera</taxon>
        <taxon>Phasmatodea</taxon>
        <taxon>Verophasmatodea</taxon>
        <taxon>Anareolatae</taxon>
        <taxon>Phasmatidae</taxon>
        <taxon>Eurycanthinae</taxon>
        <taxon>Dryococelus</taxon>
    </lineage>
</organism>
<accession>A0ABQ9HFH7</accession>
<protein>
    <submittedName>
        <fullName evidence="2">Uncharacterized protein</fullName>
    </submittedName>
</protein>
<name>A0ABQ9HFH7_9NEOP</name>
<dbReference type="Proteomes" id="UP001159363">
    <property type="component" value="Chromosome 4"/>
</dbReference>
<evidence type="ECO:0000313" key="2">
    <source>
        <dbReference type="EMBL" id="KAJ8883062.1"/>
    </source>
</evidence>
<dbReference type="PANTHER" id="PTHR47272:SF2">
    <property type="entry name" value="PIGGYBAC TRANSPOSABLE ELEMENT-DERIVED PROTEIN 3-LIKE"/>
    <property type="match status" value="1"/>
</dbReference>
<evidence type="ECO:0000256" key="1">
    <source>
        <dbReference type="SAM" id="MobiDB-lite"/>
    </source>
</evidence>
<keyword evidence="3" id="KW-1185">Reference proteome</keyword>
<sequence>MQEVISNDGVVILKKWFNNNSVTMGFNFKGIRDADTCKRWDKKNKEYLYVPRSEVVRHYNICMGGVNIFDFLISIYRTFIRSRKWAQRPLHMPGTWPWVEYVCEAKFLSLPTKKTLELIHFRQHVAEAWIMAGKPIAKKRGRPSNESVPSIVPAKRIN</sequence>
<evidence type="ECO:0000313" key="3">
    <source>
        <dbReference type="Proteomes" id="UP001159363"/>
    </source>
</evidence>
<comment type="caution">
    <text evidence="2">The sequence shown here is derived from an EMBL/GenBank/DDBJ whole genome shotgun (WGS) entry which is preliminary data.</text>
</comment>
<proteinExistence type="predicted"/>
<gene>
    <name evidence="2" type="ORF">PR048_014901</name>
</gene>